<proteinExistence type="predicted"/>
<dbReference type="EMBL" id="BAABLN010000003">
    <property type="protein sequence ID" value="GAA4690585.1"/>
    <property type="molecule type" value="Genomic_DNA"/>
</dbReference>
<organism evidence="1 2">
    <name type="scientific">Kocuria gwangalliensis</name>
    <dbReference type="NCBI Taxonomy" id="501592"/>
    <lineage>
        <taxon>Bacteria</taxon>
        <taxon>Bacillati</taxon>
        <taxon>Actinomycetota</taxon>
        <taxon>Actinomycetes</taxon>
        <taxon>Micrococcales</taxon>
        <taxon>Micrococcaceae</taxon>
        <taxon>Kocuria</taxon>
    </lineage>
</organism>
<evidence type="ECO:0000313" key="2">
    <source>
        <dbReference type="Proteomes" id="UP001501446"/>
    </source>
</evidence>
<dbReference type="Proteomes" id="UP001501446">
    <property type="component" value="Unassembled WGS sequence"/>
</dbReference>
<keyword evidence="2" id="KW-1185">Reference proteome</keyword>
<accession>A0ABP8WKM6</accession>
<reference evidence="2" key="1">
    <citation type="journal article" date="2019" name="Int. J. Syst. Evol. Microbiol.">
        <title>The Global Catalogue of Microorganisms (GCM) 10K type strain sequencing project: providing services to taxonomists for standard genome sequencing and annotation.</title>
        <authorList>
            <consortium name="The Broad Institute Genomics Platform"/>
            <consortium name="The Broad Institute Genome Sequencing Center for Infectious Disease"/>
            <person name="Wu L."/>
            <person name="Ma J."/>
        </authorList>
    </citation>
    <scope>NUCLEOTIDE SEQUENCE [LARGE SCALE GENOMIC DNA]</scope>
    <source>
        <strain evidence="2">JCM 18958</strain>
    </source>
</reference>
<gene>
    <name evidence="1" type="ORF">GCM10025781_04300</name>
</gene>
<name>A0ABP8WKM6_9MICC</name>
<sequence>MLKLLLAFGADCVGLVEDRRDPPLLVKRGKGHVEFRDHTTCDPFNCCTARPARKPLAGALEFVG</sequence>
<comment type="caution">
    <text evidence="1">The sequence shown here is derived from an EMBL/GenBank/DDBJ whole genome shotgun (WGS) entry which is preliminary data.</text>
</comment>
<evidence type="ECO:0000313" key="1">
    <source>
        <dbReference type="EMBL" id="GAA4690585.1"/>
    </source>
</evidence>
<protein>
    <submittedName>
        <fullName evidence="1">Uncharacterized protein</fullName>
    </submittedName>
</protein>